<organism evidence="1 2">
    <name type="scientific">Phocaeicola plebeius CAG:211</name>
    <dbReference type="NCBI Taxonomy" id="1263052"/>
    <lineage>
        <taxon>Bacteria</taxon>
        <taxon>Pseudomonadati</taxon>
        <taxon>Bacteroidota</taxon>
        <taxon>Bacteroidia</taxon>
        <taxon>Bacteroidales</taxon>
        <taxon>Bacteroidaceae</taxon>
        <taxon>Phocaeicola</taxon>
    </lineage>
</organism>
<evidence type="ECO:0008006" key="3">
    <source>
        <dbReference type="Google" id="ProtNLM"/>
    </source>
</evidence>
<dbReference type="InterPro" id="IPR032252">
    <property type="entry name" value="DUF4827"/>
</dbReference>
<evidence type="ECO:0000313" key="1">
    <source>
        <dbReference type="EMBL" id="CCZ88027.1"/>
    </source>
</evidence>
<proteinExistence type="predicted"/>
<evidence type="ECO:0000313" key="2">
    <source>
        <dbReference type="Proteomes" id="UP000018372"/>
    </source>
</evidence>
<accession>R5W5W8</accession>
<dbReference type="GO" id="GO:0003755">
    <property type="term" value="F:peptidyl-prolyl cis-trans isomerase activity"/>
    <property type="evidence" value="ECO:0007669"/>
    <property type="project" value="InterPro"/>
</dbReference>
<dbReference type="InterPro" id="IPR046357">
    <property type="entry name" value="PPIase_dom_sf"/>
</dbReference>
<dbReference type="EMBL" id="CBAT010000198">
    <property type="protein sequence ID" value="CCZ88027.1"/>
    <property type="molecule type" value="Genomic_DNA"/>
</dbReference>
<gene>
    <name evidence="1" type="ORF">BN536_00343</name>
</gene>
<dbReference type="AlphaFoldDB" id="R5W5W8"/>
<dbReference type="Proteomes" id="UP000018372">
    <property type="component" value="Unassembled WGS sequence"/>
</dbReference>
<protein>
    <recommendedName>
        <fullName evidence="3">DUF4827 domain-containing protein</fullName>
    </recommendedName>
</protein>
<dbReference type="Pfam" id="PF16109">
    <property type="entry name" value="DUF4827"/>
    <property type="match status" value="1"/>
</dbReference>
<name>R5W5W8_9BACT</name>
<comment type="caution">
    <text evidence="1">The sequence shown here is derived from an EMBL/GenBank/DDBJ whole genome shotgun (WGS) entry which is preliminary data.</text>
</comment>
<dbReference type="Gene3D" id="3.10.50.40">
    <property type="match status" value="1"/>
</dbReference>
<reference evidence="1" key="1">
    <citation type="submission" date="2012-11" db="EMBL/GenBank/DDBJ databases">
        <title>Dependencies among metagenomic species, viruses, plasmids and units of genetic variation.</title>
        <authorList>
            <person name="Nielsen H.B."/>
            <person name="Almeida M."/>
            <person name="Juncker A.S."/>
            <person name="Rasmussen S."/>
            <person name="Li J."/>
            <person name="Sunagawa S."/>
            <person name="Plichta D."/>
            <person name="Gautier L."/>
            <person name="Le Chatelier E."/>
            <person name="Peletier E."/>
            <person name="Bonde I."/>
            <person name="Nielsen T."/>
            <person name="Manichanh C."/>
            <person name="Arumugam M."/>
            <person name="Batto J."/>
            <person name="Santos M.B.Q.D."/>
            <person name="Blom N."/>
            <person name="Borruel N."/>
            <person name="Burgdorf K.S."/>
            <person name="Boumezbeur F."/>
            <person name="Casellas F."/>
            <person name="Dore J."/>
            <person name="Guarner F."/>
            <person name="Hansen T."/>
            <person name="Hildebrand F."/>
            <person name="Kaas R.S."/>
            <person name="Kennedy S."/>
            <person name="Kristiansen K."/>
            <person name="Kultima J.R."/>
            <person name="Leonard P."/>
            <person name="Levenez F."/>
            <person name="Lund O."/>
            <person name="Moumen B."/>
            <person name="Le Paslier D."/>
            <person name="Pons N."/>
            <person name="Pedersen O."/>
            <person name="Prifti E."/>
            <person name="Qin J."/>
            <person name="Raes J."/>
            <person name="Tap J."/>
            <person name="Tims S."/>
            <person name="Ussery D.W."/>
            <person name="Yamada T."/>
            <person name="MetaHit consortium"/>
            <person name="Renault P."/>
            <person name="Sicheritz-Ponten T."/>
            <person name="Bork P."/>
            <person name="Wang J."/>
            <person name="Brunak S."/>
            <person name="Ehrlich S.D."/>
        </authorList>
    </citation>
    <scope>NUCLEOTIDE SEQUENCE [LARGE SCALE GENOMIC DNA]</scope>
</reference>
<sequence>MFLRHFTTFARVNMLIKMKKNYLLWAVTALIMLALQSCNNGKTYAEMKEEEADAIHKYIVENDIEEISEAEFAAQDSVTFENQYVLLEESGVYMHIDNRGPGKEVLKDGTYDMVARFVEIALQTRSDLGITAGDTLLANFHVSNPSYTLKGEDFKLTISGESYSASFTRSDSYSMYGMYGTVAVPSGWLIPLRYLKPGKMTDSGEIARVKLIVPHSEGTSSATQSVYPCFYELTYVKL</sequence>